<comment type="caution">
    <text evidence="3">The sequence shown here is derived from an EMBL/GenBank/DDBJ whole genome shotgun (WGS) entry which is preliminary data.</text>
</comment>
<dbReference type="GO" id="GO:0004185">
    <property type="term" value="F:serine-type carboxypeptidase activity"/>
    <property type="evidence" value="ECO:0007669"/>
    <property type="project" value="UniProtKB-UniRule"/>
</dbReference>
<dbReference type="AlphaFoldDB" id="A0AAV5U911"/>
<evidence type="ECO:0000256" key="2">
    <source>
        <dbReference type="RuleBase" id="RU361156"/>
    </source>
</evidence>
<keyword evidence="4" id="KW-1185">Reference proteome</keyword>
<comment type="similarity">
    <text evidence="1 2">Belongs to the peptidase S10 family.</text>
</comment>
<dbReference type="InterPro" id="IPR029058">
    <property type="entry name" value="AB_hydrolase_fold"/>
</dbReference>
<keyword evidence="2" id="KW-0121">Carboxypeptidase</keyword>
<reference evidence="3" key="1">
    <citation type="submission" date="2023-10" db="EMBL/GenBank/DDBJ databases">
        <title>Genome assembly of Pristionchus species.</title>
        <authorList>
            <person name="Yoshida K."/>
            <person name="Sommer R.J."/>
        </authorList>
    </citation>
    <scope>NUCLEOTIDE SEQUENCE</scope>
    <source>
        <strain evidence="3">RS0144</strain>
    </source>
</reference>
<keyword evidence="2" id="KW-0732">Signal</keyword>
<keyword evidence="2" id="KW-0645">Protease</keyword>
<feature type="chain" id="PRO_5043104603" description="Carboxypeptidase" evidence="2">
    <location>
        <begin position="18"/>
        <end position="560"/>
    </location>
</feature>
<dbReference type="PROSITE" id="PS00131">
    <property type="entry name" value="CARBOXYPEPT_SER_SER"/>
    <property type="match status" value="1"/>
</dbReference>
<dbReference type="PRINTS" id="PR00724">
    <property type="entry name" value="CRBOXYPTASEC"/>
</dbReference>
<dbReference type="SUPFAM" id="SSF53474">
    <property type="entry name" value="alpha/beta-Hydrolases"/>
    <property type="match status" value="1"/>
</dbReference>
<dbReference type="InterPro" id="IPR001563">
    <property type="entry name" value="Peptidase_S10"/>
</dbReference>
<dbReference type="Pfam" id="PF00450">
    <property type="entry name" value="Peptidase_S10"/>
    <property type="match status" value="1"/>
</dbReference>
<gene>
    <name evidence="3" type="ORF">PENTCL1PPCAC_25053</name>
</gene>
<dbReference type="EC" id="3.4.16.-" evidence="2"/>
<dbReference type="PANTHER" id="PTHR11802">
    <property type="entry name" value="SERINE PROTEASE FAMILY S10 SERINE CARBOXYPEPTIDASE"/>
    <property type="match status" value="1"/>
</dbReference>
<dbReference type="PANTHER" id="PTHR11802:SF418">
    <property type="entry name" value="SERINE CARBOXYPEPTIDASE CTSA-1.1"/>
    <property type="match status" value="1"/>
</dbReference>
<dbReference type="EMBL" id="BTSX01000006">
    <property type="protein sequence ID" value="GMT02879.1"/>
    <property type="molecule type" value="Genomic_DNA"/>
</dbReference>
<dbReference type="Proteomes" id="UP001432027">
    <property type="component" value="Unassembled WGS sequence"/>
</dbReference>
<evidence type="ECO:0000256" key="1">
    <source>
        <dbReference type="ARBA" id="ARBA00009431"/>
    </source>
</evidence>
<feature type="non-terminal residue" evidence="3">
    <location>
        <position position="560"/>
    </location>
</feature>
<evidence type="ECO:0000313" key="3">
    <source>
        <dbReference type="EMBL" id="GMT02879.1"/>
    </source>
</evidence>
<feature type="signal peptide" evidence="2">
    <location>
        <begin position="1"/>
        <end position="17"/>
    </location>
</feature>
<dbReference type="Gene3D" id="3.40.50.1820">
    <property type="entry name" value="alpha/beta hydrolase"/>
    <property type="match status" value="1"/>
</dbReference>
<evidence type="ECO:0000313" key="4">
    <source>
        <dbReference type="Proteomes" id="UP001432027"/>
    </source>
</evidence>
<accession>A0AAV5U911</accession>
<proteinExistence type="inferred from homology"/>
<dbReference type="FunFam" id="3.40.50.1820:FF:000533">
    <property type="entry name" value="Carboxypeptidase"/>
    <property type="match status" value="1"/>
</dbReference>
<organism evidence="3 4">
    <name type="scientific">Pristionchus entomophagus</name>
    <dbReference type="NCBI Taxonomy" id="358040"/>
    <lineage>
        <taxon>Eukaryota</taxon>
        <taxon>Metazoa</taxon>
        <taxon>Ecdysozoa</taxon>
        <taxon>Nematoda</taxon>
        <taxon>Chromadorea</taxon>
        <taxon>Rhabditida</taxon>
        <taxon>Rhabditina</taxon>
        <taxon>Diplogasteromorpha</taxon>
        <taxon>Diplogasteroidea</taxon>
        <taxon>Neodiplogasteridae</taxon>
        <taxon>Pristionchus</taxon>
    </lineage>
</organism>
<protein>
    <recommendedName>
        <fullName evidence="2">Carboxypeptidase</fullName>
        <ecNumber evidence="2">3.4.16.-</ecNumber>
    </recommendedName>
</protein>
<dbReference type="GO" id="GO:0006508">
    <property type="term" value="P:proteolysis"/>
    <property type="evidence" value="ECO:0007669"/>
    <property type="project" value="UniProtKB-KW"/>
</dbReference>
<keyword evidence="2" id="KW-0378">Hydrolase</keyword>
<sequence>MRSAALLLAAAAVLVYGADRVYDEVRNLPGLTFEAKFKHYAGYLDASLGNHLHYWFFEAQSNSASAPLILWLNGGPGCSSLGGSLMENGPFRPTQDGEHLQENPFSWNKIANVLYIDSPQGVGYSYRDNTQDPDGPGNNTKTTSDLVLALQDFTIAHPQMKFKDFYIAGESYAGVYVPQLANALLKTDDVNLNLKGFAVGNGLMNLWDTINSGVGLLYYRGMISKHEFDSLDYCVTAANLTANELIYADFSYFIDVHDSGLVVPKQFNDDTLDTCAQHIYDKYFYKVWQSTNHVYNTYQDCYVDETGKKSMSAQAYENYEGPFVDQGANQYPGWTDPFGGYPCFAESATETYMNRPEVRQALHAFDTGKKWINCRDTLPYIQNEHDMAEVFGQIIASGKKLRVLIFSGDVDMADSFMANQWFAERLAEQNNISVTAERGQWLYARQASNAPGGSGMIKRFATKTFSMDLLTVKGAGHQVPLDRPGPALQMISNFIFNTQNYSNIASISPELTPLLPEFQPEPAAPLSRKEADRIFDLPGVTFDVNFNQYAGYLNGIKGNY</sequence>
<name>A0AAV5U911_9BILA</name>
<dbReference type="InterPro" id="IPR018202">
    <property type="entry name" value="Ser_caboxypep_ser_AS"/>
</dbReference>